<keyword evidence="4" id="KW-1185">Reference proteome</keyword>
<gene>
    <name evidence="3" type="ORF">GCM10007924_26170</name>
</gene>
<dbReference type="SUPFAM" id="SSF158791">
    <property type="entry name" value="MgtE N-terminal domain-like"/>
    <property type="match status" value="1"/>
</dbReference>
<organism evidence="3 4">
    <name type="scientific">Sneathiella chinensis</name>
    <dbReference type="NCBI Taxonomy" id="349750"/>
    <lineage>
        <taxon>Bacteria</taxon>
        <taxon>Pseudomonadati</taxon>
        <taxon>Pseudomonadota</taxon>
        <taxon>Alphaproteobacteria</taxon>
        <taxon>Sneathiellales</taxon>
        <taxon>Sneathiellaceae</taxon>
        <taxon>Sneathiella</taxon>
    </lineage>
</organism>
<dbReference type="RefSeq" id="WP_169561472.1">
    <property type="nucleotide sequence ID" value="NZ_BSNF01000008.1"/>
</dbReference>
<evidence type="ECO:0000256" key="1">
    <source>
        <dbReference type="SAM" id="Coils"/>
    </source>
</evidence>
<protein>
    <recommendedName>
        <fullName evidence="5">Magnesium transporter MgtE intracellular domain-containing protein</fullName>
    </recommendedName>
</protein>
<feature type="region of interest" description="Disordered" evidence="2">
    <location>
        <begin position="46"/>
        <end position="92"/>
    </location>
</feature>
<feature type="coiled-coil region" evidence="1">
    <location>
        <begin position="101"/>
        <end position="159"/>
    </location>
</feature>
<keyword evidence="1" id="KW-0175">Coiled coil</keyword>
<dbReference type="EMBL" id="BSNF01000008">
    <property type="protein sequence ID" value="GLQ07396.1"/>
    <property type="molecule type" value="Genomic_DNA"/>
</dbReference>
<reference evidence="3" key="2">
    <citation type="submission" date="2023-01" db="EMBL/GenBank/DDBJ databases">
        <title>Draft genome sequence of Sneathiella chinensis strain NBRC 103408.</title>
        <authorList>
            <person name="Sun Q."/>
            <person name="Mori K."/>
        </authorList>
    </citation>
    <scope>NUCLEOTIDE SEQUENCE</scope>
    <source>
        <strain evidence="3">NBRC 103408</strain>
    </source>
</reference>
<evidence type="ECO:0000313" key="4">
    <source>
        <dbReference type="Proteomes" id="UP001161409"/>
    </source>
</evidence>
<dbReference type="Proteomes" id="UP001161409">
    <property type="component" value="Unassembled WGS sequence"/>
</dbReference>
<comment type="caution">
    <text evidence="3">The sequence shown here is derived from an EMBL/GenBank/DDBJ whole genome shotgun (WGS) entry which is preliminary data.</text>
</comment>
<name>A0ABQ5U6I6_9PROT</name>
<evidence type="ECO:0000313" key="3">
    <source>
        <dbReference type="EMBL" id="GLQ07396.1"/>
    </source>
</evidence>
<reference evidence="3" key="1">
    <citation type="journal article" date="2014" name="Int. J. Syst. Evol. Microbiol.">
        <title>Complete genome of a new Firmicutes species belonging to the dominant human colonic microbiota ('Ruminococcus bicirculans') reveals two chromosomes and a selective capacity to utilize plant glucans.</title>
        <authorList>
            <consortium name="NISC Comparative Sequencing Program"/>
            <person name="Wegmann U."/>
            <person name="Louis P."/>
            <person name="Goesmann A."/>
            <person name="Henrissat B."/>
            <person name="Duncan S.H."/>
            <person name="Flint H.J."/>
        </authorList>
    </citation>
    <scope>NUCLEOTIDE SEQUENCE</scope>
    <source>
        <strain evidence="3">NBRC 103408</strain>
    </source>
</reference>
<evidence type="ECO:0008006" key="5">
    <source>
        <dbReference type="Google" id="ProtNLM"/>
    </source>
</evidence>
<accession>A0ABQ5U6I6</accession>
<proteinExistence type="predicted"/>
<sequence>MKNLRILPVTLIAMVLVFGLKIGTVWTDAQGLFLDLKVPEVQAQAANDTTSDQAEKAEGANRAADTAAKPAGSGQDAAAAPSGQPQPVSAADLSASEIEVLQRLVERRDELDRRDKELDMRDNLLKATEARIDDKIARLKEIEATIQDLLKKHDEQEEQKLLSLVSIYEKMKPKDAARIFNTLDMSVLLDVSAMMKEAKLAGILAKMDDERAKMLTVELATRKQLPQVDSKEG</sequence>
<evidence type="ECO:0000256" key="2">
    <source>
        <dbReference type="SAM" id="MobiDB-lite"/>
    </source>
</evidence>